<dbReference type="RefSeq" id="WP_200345864.1">
    <property type="nucleotide sequence ID" value="NZ_NRSJ01000012.1"/>
</dbReference>
<evidence type="ECO:0000313" key="1">
    <source>
        <dbReference type="EMBL" id="MBK1704666.1"/>
    </source>
</evidence>
<name>A0AAJ0U3M0_9GAMM</name>
<comment type="caution">
    <text evidence="1">The sequence shown here is derived from an EMBL/GenBank/DDBJ whole genome shotgun (WGS) entry which is preliminary data.</text>
</comment>
<reference evidence="1" key="1">
    <citation type="submission" date="2017-08" db="EMBL/GenBank/DDBJ databases">
        <authorList>
            <person name="Imhoff J.F."/>
            <person name="Rahn T."/>
            <person name="Kuenzel S."/>
            <person name="Neulinger S.C."/>
        </authorList>
    </citation>
    <scope>NUCLEOTIDE SEQUENCE</scope>
    <source>
        <strain evidence="1">DSM 11080</strain>
    </source>
</reference>
<evidence type="ECO:0000313" key="2">
    <source>
        <dbReference type="Proteomes" id="UP001296776"/>
    </source>
</evidence>
<dbReference type="EMBL" id="NRSJ01000012">
    <property type="protein sequence ID" value="MBK1704666.1"/>
    <property type="molecule type" value="Genomic_DNA"/>
</dbReference>
<sequence>MQICYRRLDDGAIIFDHRTWKTHVLTPAATIIYEALDEIRPADGGPVPNAAALALLQEDLDIETDTPSTQQLLRMLRHLGVIA</sequence>
<gene>
    <name evidence="1" type="ORF">CKO40_08990</name>
</gene>
<keyword evidence="2" id="KW-1185">Reference proteome</keyword>
<dbReference type="NCBIfam" id="TIGR04353">
    <property type="entry name" value="PqqD_rel_X"/>
    <property type="match status" value="1"/>
</dbReference>
<dbReference type="Proteomes" id="UP001296776">
    <property type="component" value="Unassembled WGS sequence"/>
</dbReference>
<accession>A0AAJ0U3M0</accession>
<proteinExistence type="predicted"/>
<organism evidence="1 2">
    <name type="scientific">Halochromatium glycolicum</name>
    <dbReference type="NCBI Taxonomy" id="85075"/>
    <lineage>
        <taxon>Bacteria</taxon>
        <taxon>Pseudomonadati</taxon>
        <taxon>Pseudomonadota</taxon>
        <taxon>Gammaproteobacteria</taxon>
        <taxon>Chromatiales</taxon>
        <taxon>Chromatiaceae</taxon>
        <taxon>Halochromatium</taxon>
    </lineage>
</organism>
<dbReference type="AlphaFoldDB" id="A0AAJ0U3M0"/>
<protein>
    <recommendedName>
        <fullName evidence="3">HPr-rel-A system PqqD family peptide chaperone</fullName>
    </recommendedName>
</protein>
<reference evidence="1" key="2">
    <citation type="journal article" date="2020" name="Microorganisms">
        <title>Osmotic Adaptation and Compatible Solute Biosynthesis of Phototrophic Bacteria as Revealed from Genome Analyses.</title>
        <authorList>
            <person name="Imhoff J.F."/>
            <person name="Rahn T."/>
            <person name="Kunzel S."/>
            <person name="Keller A."/>
            <person name="Neulinger S.C."/>
        </authorList>
    </citation>
    <scope>NUCLEOTIDE SEQUENCE</scope>
    <source>
        <strain evidence="1">DSM 11080</strain>
    </source>
</reference>
<evidence type="ECO:0008006" key="3">
    <source>
        <dbReference type="Google" id="ProtNLM"/>
    </source>
</evidence>
<dbReference type="InterPro" id="IPR027599">
    <property type="entry name" value="PqqD-rel_X"/>
</dbReference>